<dbReference type="Gene3D" id="4.10.400.10">
    <property type="entry name" value="Low-density Lipoprotein Receptor"/>
    <property type="match status" value="1"/>
</dbReference>
<name>A0AA85FN34_9TREM</name>
<evidence type="ECO:0000256" key="5">
    <source>
        <dbReference type="ARBA" id="ARBA00023136"/>
    </source>
</evidence>
<evidence type="ECO:0000256" key="2">
    <source>
        <dbReference type="ARBA" id="ARBA00022692"/>
    </source>
</evidence>
<keyword evidence="13" id="KW-1185">Reference proteome</keyword>
<reference evidence="14 15" key="2">
    <citation type="submission" date="2023-11" db="UniProtKB">
        <authorList>
            <consortium name="WormBaseParasite"/>
        </authorList>
    </citation>
    <scope>IDENTIFICATION</scope>
</reference>
<feature type="compositionally biased region" description="Polar residues" evidence="9">
    <location>
        <begin position="221"/>
        <end position="230"/>
    </location>
</feature>
<dbReference type="PANTHER" id="PTHR46876:SF1">
    <property type="entry name" value="LOW-DENSITY LIPOPROTEIN RECEPTOR-RELATED PROTEIN 11"/>
    <property type="match status" value="1"/>
</dbReference>
<feature type="region of interest" description="Disordered" evidence="9">
    <location>
        <begin position="503"/>
        <end position="525"/>
    </location>
</feature>
<evidence type="ECO:0000313" key="13">
    <source>
        <dbReference type="Proteomes" id="UP000050792"/>
    </source>
</evidence>
<evidence type="ECO:0000256" key="3">
    <source>
        <dbReference type="ARBA" id="ARBA00022729"/>
    </source>
</evidence>
<dbReference type="Pfam" id="PF07502">
    <property type="entry name" value="MANEC"/>
    <property type="match status" value="1"/>
</dbReference>
<feature type="compositionally biased region" description="Low complexity" evidence="9">
    <location>
        <begin position="515"/>
        <end position="525"/>
    </location>
</feature>
<dbReference type="WBParaSite" id="SRDH1_54390.2">
    <property type="protein sequence ID" value="SRDH1_54390.2"/>
    <property type="gene ID" value="SRDH1_54390"/>
</dbReference>
<feature type="domain" description="MANSC" evidence="12">
    <location>
        <begin position="42"/>
        <end position="117"/>
    </location>
</feature>
<dbReference type="SUPFAM" id="SSF57424">
    <property type="entry name" value="LDL receptor-like module"/>
    <property type="match status" value="1"/>
</dbReference>
<proteinExistence type="predicted"/>
<feature type="compositionally biased region" description="Polar residues" evidence="9">
    <location>
        <begin position="242"/>
        <end position="265"/>
    </location>
</feature>
<evidence type="ECO:0000256" key="11">
    <source>
        <dbReference type="SAM" id="SignalP"/>
    </source>
</evidence>
<evidence type="ECO:0000256" key="7">
    <source>
        <dbReference type="ARBA" id="ARBA00023180"/>
    </source>
</evidence>
<dbReference type="InterPro" id="IPR013980">
    <property type="entry name" value="MANSC_dom"/>
</dbReference>
<evidence type="ECO:0000256" key="1">
    <source>
        <dbReference type="ARBA" id="ARBA00004479"/>
    </source>
</evidence>
<dbReference type="InterPro" id="IPR023415">
    <property type="entry name" value="LDLR_class-A_CS"/>
</dbReference>
<evidence type="ECO:0000259" key="12">
    <source>
        <dbReference type="PROSITE" id="PS50986"/>
    </source>
</evidence>
<evidence type="ECO:0000256" key="4">
    <source>
        <dbReference type="ARBA" id="ARBA00022989"/>
    </source>
</evidence>
<keyword evidence="7" id="KW-0325">Glycoprotein</keyword>
<dbReference type="WBParaSite" id="SRDH1_54390.4">
    <property type="protein sequence ID" value="SRDH1_54390.4"/>
    <property type="gene ID" value="SRDH1_54390"/>
</dbReference>
<keyword evidence="5 10" id="KW-0472">Membrane</keyword>
<accession>A0AA85FN34</accession>
<feature type="region of interest" description="Disordered" evidence="9">
    <location>
        <begin position="221"/>
        <end position="265"/>
    </location>
</feature>
<keyword evidence="4 10" id="KW-1133">Transmembrane helix</keyword>
<keyword evidence="6 8" id="KW-1015">Disulfide bond</keyword>
<evidence type="ECO:0000256" key="6">
    <source>
        <dbReference type="ARBA" id="ARBA00023157"/>
    </source>
</evidence>
<dbReference type="PANTHER" id="PTHR46876">
    <property type="entry name" value="LOW-DENSITY LIPOPROTEIN RECEPTOR-RELATED PROTEIN 11"/>
    <property type="match status" value="1"/>
</dbReference>
<protein>
    <recommendedName>
        <fullName evidence="12">MANSC domain-containing protein</fullName>
    </recommendedName>
</protein>
<dbReference type="GO" id="GO:0016020">
    <property type="term" value="C:membrane"/>
    <property type="evidence" value="ECO:0007669"/>
    <property type="project" value="UniProtKB-SubCell"/>
</dbReference>
<dbReference type="InterPro" id="IPR036055">
    <property type="entry name" value="LDL_receptor-like_sf"/>
</dbReference>
<comment type="caution">
    <text evidence="8">Lacks conserved residue(s) required for the propagation of feature annotation.</text>
</comment>
<dbReference type="PROSITE" id="PS50068">
    <property type="entry name" value="LDLRA_2"/>
    <property type="match status" value="1"/>
</dbReference>
<dbReference type="SMART" id="SM00765">
    <property type="entry name" value="MANEC"/>
    <property type="match status" value="1"/>
</dbReference>
<organism evidence="13 14">
    <name type="scientific">Schistosoma rodhaini</name>
    <dbReference type="NCBI Taxonomy" id="6188"/>
    <lineage>
        <taxon>Eukaryota</taxon>
        <taxon>Metazoa</taxon>
        <taxon>Spiralia</taxon>
        <taxon>Lophotrochozoa</taxon>
        <taxon>Platyhelminthes</taxon>
        <taxon>Trematoda</taxon>
        <taxon>Digenea</taxon>
        <taxon>Strigeidida</taxon>
        <taxon>Schistosomatoidea</taxon>
        <taxon>Schistosomatidae</taxon>
        <taxon>Schistosoma</taxon>
    </lineage>
</organism>
<evidence type="ECO:0000256" key="8">
    <source>
        <dbReference type="PROSITE-ProRule" id="PRU00124"/>
    </source>
</evidence>
<dbReference type="SMART" id="SM00192">
    <property type="entry name" value="LDLa"/>
    <property type="match status" value="1"/>
</dbReference>
<keyword evidence="3 11" id="KW-0732">Signal</keyword>
<dbReference type="InterPro" id="IPR011106">
    <property type="entry name" value="MANSC_N"/>
</dbReference>
<dbReference type="InterPro" id="IPR002172">
    <property type="entry name" value="LDrepeatLR_classA_rpt"/>
</dbReference>
<feature type="signal peptide" evidence="11">
    <location>
        <begin position="1"/>
        <end position="22"/>
    </location>
</feature>
<sequence>MKNPIFLTITYQLVVAIWPVLTFTENNSDNSINNNCGKNFQFKPNRIILTQKSISAGAKFLKKLKVSSFKECYFMCCNTNECSTAIFESKATQSCFMFDCRQPGQCFYSSHSNYDTIVLEESNGNQSLKNKVGLNQHCDSNNVCDEVKTICSDGICICQSGWIAKKGSCVQSVCKSPDLQFQCDDSSTCVAIYDKCNGIVECPDGSDELFCPSRVIHKQNETNPSLPRNQKQGEFDGRILSKPSNASYQPLERYQSSQPSFLTTSRSTSPALIDLHDLSDPLFYTSPPNYHNDREQQTKSHPIKSANQKPLFNVDDKEPFMLDINNKISENNDNNAEMFFTSSDDDGWHYPKGLYHDVSSQGGSDILSQSLPRKHLYRPDHHHHSILSRMKPYETEGLYRPRSFNAFKVDYPPLSQRNELSFIPYQHSNTFMHGSHQDEPSFFQYNRDRKHQSEMIIDPTVLENMDFINKLSETGDTLKKYPLVHEPKYIHHRNEFEDISQKGSSIDKSENRQATPISTSSPITTTDSSQSIIAAVKESQSEGHTSALLLAFSLGLICCFIGLLIAEWRRRQKLHLWSSHRSRPEQAIVFGDRTKISMPRLKPSRRLKKNTTYDQVNKTITGTIDEEKALFSDLVL</sequence>
<comment type="subcellular location">
    <subcellularLocation>
        <location evidence="1">Membrane</location>
        <topology evidence="1">Single-pass type I membrane protein</topology>
    </subcellularLocation>
</comment>
<dbReference type="Proteomes" id="UP000050792">
    <property type="component" value="Unassembled WGS sequence"/>
</dbReference>
<feature type="chain" id="PRO_5044704735" description="MANSC domain-containing protein" evidence="11">
    <location>
        <begin position="23"/>
        <end position="636"/>
    </location>
</feature>
<evidence type="ECO:0000256" key="9">
    <source>
        <dbReference type="SAM" id="MobiDB-lite"/>
    </source>
</evidence>
<keyword evidence="2 10" id="KW-0812">Transmembrane</keyword>
<evidence type="ECO:0000313" key="15">
    <source>
        <dbReference type="WBParaSite" id="SRDH1_54390.2"/>
    </source>
</evidence>
<dbReference type="AlphaFoldDB" id="A0AA85FN34"/>
<dbReference type="PROSITE" id="PS50986">
    <property type="entry name" value="MANSC"/>
    <property type="match status" value="1"/>
</dbReference>
<feature type="disulfide bond" evidence="8">
    <location>
        <begin position="196"/>
        <end position="211"/>
    </location>
</feature>
<dbReference type="WBParaSite" id="SRDH1_54390.3">
    <property type="protein sequence ID" value="SRDH1_54390.3"/>
    <property type="gene ID" value="SRDH1_54390"/>
</dbReference>
<evidence type="ECO:0000256" key="10">
    <source>
        <dbReference type="SAM" id="Phobius"/>
    </source>
</evidence>
<dbReference type="WBParaSite" id="SRDH1_54390.1">
    <property type="protein sequence ID" value="SRDH1_54390.1"/>
    <property type="gene ID" value="SRDH1_54390"/>
</dbReference>
<dbReference type="PROSITE" id="PS01209">
    <property type="entry name" value="LDLRA_1"/>
    <property type="match status" value="1"/>
</dbReference>
<feature type="region of interest" description="Disordered" evidence="9">
    <location>
        <begin position="284"/>
        <end position="308"/>
    </location>
</feature>
<evidence type="ECO:0000313" key="14">
    <source>
        <dbReference type="WBParaSite" id="SRDH1_54390.1"/>
    </source>
</evidence>
<dbReference type="CDD" id="cd00112">
    <property type="entry name" value="LDLa"/>
    <property type="match status" value="1"/>
</dbReference>
<reference evidence="13" key="1">
    <citation type="submission" date="2022-06" db="EMBL/GenBank/DDBJ databases">
        <authorList>
            <person name="Berger JAMES D."/>
            <person name="Berger JAMES D."/>
        </authorList>
    </citation>
    <scope>NUCLEOTIDE SEQUENCE [LARGE SCALE GENOMIC DNA]</scope>
</reference>
<dbReference type="WBParaSite" id="SRDH1_54390.5">
    <property type="protein sequence ID" value="SRDH1_54390.5"/>
    <property type="gene ID" value="SRDH1_54390"/>
</dbReference>
<feature type="transmembrane region" description="Helical" evidence="10">
    <location>
        <begin position="547"/>
        <end position="566"/>
    </location>
</feature>